<evidence type="ECO:0000313" key="3">
    <source>
        <dbReference type="Proteomes" id="UP000321363"/>
    </source>
</evidence>
<dbReference type="InterPro" id="IPR016181">
    <property type="entry name" value="Acyl_CoA_acyltransferase"/>
</dbReference>
<reference evidence="2 3" key="1">
    <citation type="journal article" date="2005" name="Int. J. Syst. Evol. Microbiol.">
        <title>Bacillus litoralis sp. nov., isolated from a tidal flat of the Yellow Sea in Korea.</title>
        <authorList>
            <person name="Yoon J.H."/>
            <person name="Oh T.K."/>
        </authorList>
    </citation>
    <scope>NUCLEOTIDE SEQUENCE [LARGE SCALE GENOMIC DNA]</scope>
    <source>
        <strain evidence="2 3">SW-211</strain>
    </source>
</reference>
<accession>A0A5C6W8F6</accession>
<evidence type="ECO:0000259" key="1">
    <source>
        <dbReference type="PROSITE" id="PS51186"/>
    </source>
</evidence>
<organism evidence="2 3">
    <name type="scientific">Metabacillus litoralis</name>
    <dbReference type="NCBI Taxonomy" id="152268"/>
    <lineage>
        <taxon>Bacteria</taxon>
        <taxon>Bacillati</taxon>
        <taxon>Bacillota</taxon>
        <taxon>Bacilli</taxon>
        <taxon>Bacillales</taxon>
        <taxon>Bacillaceae</taxon>
        <taxon>Metabacillus</taxon>
    </lineage>
</organism>
<keyword evidence="3" id="KW-1185">Reference proteome</keyword>
<dbReference type="PROSITE" id="PS51186">
    <property type="entry name" value="GNAT"/>
    <property type="match status" value="1"/>
</dbReference>
<proteinExistence type="predicted"/>
<dbReference type="OrthoDB" id="185406at2"/>
<dbReference type="AlphaFoldDB" id="A0A5C6W8F6"/>
<evidence type="ECO:0000313" key="2">
    <source>
        <dbReference type="EMBL" id="TXC92718.1"/>
    </source>
</evidence>
<dbReference type="EMBL" id="VOQF01000001">
    <property type="protein sequence ID" value="TXC92718.1"/>
    <property type="molecule type" value="Genomic_DNA"/>
</dbReference>
<dbReference type="InterPro" id="IPR000182">
    <property type="entry name" value="GNAT_dom"/>
</dbReference>
<feature type="domain" description="N-acetyltransferase" evidence="1">
    <location>
        <begin position="1"/>
        <end position="154"/>
    </location>
</feature>
<dbReference type="SUPFAM" id="SSF55729">
    <property type="entry name" value="Acyl-CoA N-acyltransferases (Nat)"/>
    <property type="match status" value="1"/>
</dbReference>
<protein>
    <submittedName>
        <fullName evidence="2">GNAT family N-acetyltransferase</fullName>
    </submittedName>
</protein>
<dbReference type="GO" id="GO:0016747">
    <property type="term" value="F:acyltransferase activity, transferring groups other than amino-acyl groups"/>
    <property type="evidence" value="ECO:0007669"/>
    <property type="project" value="InterPro"/>
</dbReference>
<sequence>MHFEKIDLKKHQDTVVKFRKDSFKASFGDDAGFGDEEDYLNWLVVKTREFPEGFVLIEECSKYIGQLELTIREYRGNTIGYVNLYYLVPEMRGLGKGKELHNYAMQFFENNKVGEYHLRVSTSNKAAITFYHKIGMKEICPEVEGKVIRMKGYL</sequence>
<comment type="caution">
    <text evidence="2">The sequence shown here is derived from an EMBL/GenBank/DDBJ whole genome shotgun (WGS) entry which is preliminary data.</text>
</comment>
<name>A0A5C6W8F6_9BACI</name>
<dbReference type="Gene3D" id="3.40.630.30">
    <property type="match status" value="1"/>
</dbReference>
<keyword evidence="2" id="KW-0808">Transferase</keyword>
<dbReference type="Pfam" id="PF00583">
    <property type="entry name" value="Acetyltransf_1"/>
    <property type="match status" value="1"/>
</dbReference>
<dbReference type="Proteomes" id="UP000321363">
    <property type="component" value="Unassembled WGS sequence"/>
</dbReference>
<gene>
    <name evidence="2" type="ORF">FS935_00465</name>
</gene>
<dbReference type="RefSeq" id="WP_146945577.1">
    <property type="nucleotide sequence ID" value="NZ_VOQF01000001.1"/>
</dbReference>